<dbReference type="AlphaFoldDB" id="A0AAN9S6L9"/>
<name>A0AAN9S6L9_PSOTE</name>
<gene>
    <name evidence="1" type="ORF">VNO78_23383</name>
</gene>
<keyword evidence="2" id="KW-1185">Reference proteome</keyword>
<evidence type="ECO:0000313" key="2">
    <source>
        <dbReference type="Proteomes" id="UP001386955"/>
    </source>
</evidence>
<accession>A0AAN9S6L9</accession>
<organism evidence="1 2">
    <name type="scientific">Psophocarpus tetragonolobus</name>
    <name type="common">Winged bean</name>
    <name type="synonym">Dolichos tetragonolobus</name>
    <dbReference type="NCBI Taxonomy" id="3891"/>
    <lineage>
        <taxon>Eukaryota</taxon>
        <taxon>Viridiplantae</taxon>
        <taxon>Streptophyta</taxon>
        <taxon>Embryophyta</taxon>
        <taxon>Tracheophyta</taxon>
        <taxon>Spermatophyta</taxon>
        <taxon>Magnoliopsida</taxon>
        <taxon>eudicotyledons</taxon>
        <taxon>Gunneridae</taxon>
        <taxon>Pentapetalae</taxon>
        <taxon>rosids</taxon>
        <taxon>fabids</taxon>
        <taxon>Fabales</taxon>
        <taxon>Fabaceae</taxon>
        <taxon>Papilionoideae</taxon>
        <taxon>50 kb inversion clade</taxon>
        <taxon>NPAAA clade</taxon>
        <taxon>indigoferoid/millettioid clade</taxon>
        <taxon>Phaseoleae</taxon>
        <taxon>Psophocarpus</taxon>
    </lineage>
</organism>
<comment type="caution">
    <text evidence="1">The sequence shown here is derived from an EMBL/GenBank/DDBJ whole genome shotgun (WGS) entry which is preliminary data.</text>
</comment>
<dbReference type="EMBL" id="JAYMYS010000006">
    <property type="protein sequence ID" value="KAK7388563.1"/>
    <property type="molecule type" value="Genomic_DNA"/>
</dbReference>
<protein>
    <submittedName>
        <fullName evidence="1">Uncharacterized protein</fullName>
    </submittedName>
</protein>
<sequence>MIRQRFQDKSKPKGVIIQCSRAVKAPRLHHPLPSIPNSFNATTASGHLPSDICLSFKAHDPPIYMAIRHSSKSCAVAVQLCCMATCHSSNGHHIMLPLPLPPPYVIPPFSLQSYVSFVLLQLELNILRSVSLLTFLKWACGFPAVQCFLQQFF</sequence>
<reference evidence="1 2" key="1">
    <citation type="submission" date="2024-01" db="EMBL/GenBank/DDBJ databases">
        <title>The genomes of 5 underutilized Papilionoideae crops provide insights into root nodulation and disease resistanc.</title>
        <authorList>
            <person name="Jiang F."/>
        </authorList>
    </citation>
    <scope>NUCLEOTIDE SEQUENCE [LARGE SCALE GENOMIC DNA]</scope>
    <source>
        <strain evidence="1">DUOXIRENSHENG_FW03</strain>
        <tissue evidence="1">Leaves</tissue>
    </source>
</reference>
<proteinExistence type="predicted"/>
<evidence type="ECO:0000313" key="1">
    <source>
        <dbReference type="EMBL" id="KAK7388563.1"/>
    </source>
</evidence>
<dbReference type="Proteomes" id="UP001386955">
    <property type="component" value="Unassembled WGS sequence"/>
</dbReference>